<proteinExistence type="predicted"/>
<accession>A0A0F7SGC1</accession>
<evidence type="ECO:0000313" key="2">
    <source>
        <dbReference type="EMBL" id="CDZ97931.1"/>
    </source>
</evidence>
<dbReference type="Gene3D" id="3.30.2280.10">
    <property type="entry name" value="Hypothetical protein (hspc210)"/>
    <property type="match status" value="1"/>
</dbReference>
<dbReference type="InterPro" id="IPR007967">
    <property type="entry name" value="GSKIP_dom"/>
</dbReference>
<name>A0A0F7SGC1_PHARH</name>
<organism evidence="2">
    <name type="scientific">Phaffia rhodozyma</name>
    <name type="common">Yeast</name>
    <name type="synonym">Xanthophyllomyces dendrorhous</name>
    <dbReference type="NCBI Taxonomy" id="264483"/>
    <lineage>
        <taxon>Eukaryota</taxon>
        <taxon>Fungi</taxon>
        <taxon>Dikarya</taxon>
        <taxon>Basidiomycota</taxon>
        <taxon>Agaricomycotina</taxon>
        <taxon>Tremellomycetes</taxon>
        <taxon>Cystofilobasidiales</taxon>
        <taxon>Mrakiaceae</taxon>
        <taxon>Phaffia</taxon>
    </lineage>
</organism>
<feature type="domain" description="GSKIP" evidence="1">
    <location>
        <begin position="65"/>
        <end position="111"/>
    </location>
</feature>
<dbReference type="AlphaFoldDB" id="A0A0F7SGC1"/>
<dbReference type="Pfam" id="PF05303">
    <property type="entry name" value="GSKIP_dom"/>
    <property type="match status" value="1"/>
</dbReference>
<dbReference type="InterPro" id="IPR023231">
    <property type="entry name" value="GSKIP_dom_sf"/>
</dbReference>
<sequence length="132" mass="14844">MESPFQPSELYASLGEDKEQGLILAYTIHSGPQLTDALTSPVSSSLRASAQIRLLEGRFVDVVLNSKGFHVESRSEEDTPVYYETLPNLLGSISPKYKQRWHSTLFSKLLDLKASMKTYDDRCPEFLEEATV</sequence>
<evidence type="ECO:0000259" key="1">
    <source>
        <dbReference type="Pfam" id="PF05303"/>
    </source>
</evidence>
<reference evidence="2" key="1">
    <citation type="submission" date="2014-08" db="EMBL/GenBank/DDBJ databases">
        <authorList>
            <person name="Sharma Rahul"/>
            <person name="Thines Marco"/>
        </authorList>
    </citation>
    <scope>NUCLEOTIDE SEQUENCE</scope>
</reference>
<protein>
    <recommendedName>
        <fullName evidence="1">GSKIP domain-containing protein</fullName>
    </recommendedName>
</protein>
<dbReference type="SUPFAM" id="SSF103107">
    <property type="entry name" value="Hypothetical protein c14orf129, hspc210"/>
    <property type="match status" value="1"/>
</dbReference>
<dbReference type="EMBL" id="LN483249">
    <property type="protein sequence ID" value="CDZ97931.1"/>
    <property type="molecule type" value="Genomic_DNA"/>
</dbReference>